<proteinExistence type="predicted"/>
<dbReference type="RefSeq" id="WP_102190149.1">
    <property type="nucleotide sequence ID" value="NZ_PNGT01000009.1"/>
</dbReference>
<organism evidence="2 3">
    <name type="scientific">Gemella sanguinis</name>
    <dbReference type="NCBI Taxonomy" id="84135"/>
    <lineage>
        <taxon>Bacteria</taxon>
        <taxon>Bacillati</taxon>
        <taxon>Bacillota</taxon>
        <taxon>Bacilli</taxon>
        <taxon>Bacillales</taxon>
        <taxon>Gemellaceae</taxon>
        <taxon>Gemella</taxon>
    </lineage>
</organism>
<keyword evidence="1" id="KW-0472">Membrane</keyword>
<evidence type="ECO:0008006" key="4">
    <source>
        <dbReference type="Google" id="ProtNLM"/>
    </source>
</evidence>
<accession>A0A2N6SD18</accession>
<gene>
    <name evidence="2" type="ORF">CJ218_07505</name>
</gene>
<dbReference type="STRING" id="84135.GCA_001052115_01348"/>
<protein>
    <recommendedName>
        <fullName evidence="4">Transmembrane protein</fullName>
    </recommendedName>
</protein>
<evidence type="ECO:0000256" key="1">
    <source>
        <dbReference type="SAM" id="Phobius"/>
    </source>
</evidence>
<sequence>MKIYYSKFAYTVMLVCSIIMLIALSAALYVLMFKIPKIEILPKILLGLLLLFAFIFSVGFTVMTTRRLFIVNTAVEFTDVGITIYYGAFNLEKLFISKEEIIKLEHITKSSNEASLPVEGIFRFTFKNDGILRNIGILTNFDKNMRLKTLRMHLSDCKINPRIIDKLEYYCSNTYDFKFIRD</sequence>
<reference evidence="2 3" key="1">
    <citation type="submission" date="2017-09" db="EMBL/GenBank/DDBJ databases">
        <title>Bacterial strain isolated from the female urinary microbiota.</title>
        <authorList>
            <person name="Thomas-White K."/>
            <person name="Kumar N."/>
            <person name="Forster S."/>
            <person name="Putonti C."/>
            <person name="Lawley T."/>
            <person name="Wolfe A.J."/>
        </authorList>
    </citation>
    <scope>NUCLEOTIDE SEQUENCE [LARGE SCALE GENOMIC DNA]</scope>
    <source>
        <strain evidence="2 3">UMB0186</strain>
    </source>
</reference>
<comment type="caution">
    <text evidence="2">The sequence shown here is derived from an EMBL/GenBank/DDBJ whole genome shotgun (WGS) entry which is preliminary data.</text>
</comment>
<keyword evidence="1" id="KW-1133">Transmembrane helix</keyword>
<evidence type="ECO:0000313" key="3">
    <source>
        <dbReference type="Proteomes" id="UP000235670"/>
    </source>
</evidence>
<keyword evidence="1" id="KW-0812">Transmembrane</keyword>
<dbReference type="EMBL" id="PNGT01000009">
    <property type="protein sequence ID" value="PMC51838.1"/>
    <property type="molecule type" value="Genomic_DNA"/>
</dbReference>
<evidence type="ECO:0000313" key="2">
    <source>
        <dbReference type="EMBL" id="PMC51838.1"/>
    </source>
</evidence>
<feature type="transmembrane region" description="Helical" evidence="1">
    <location>
        <begin position="44"/>
        <end position="63"/>
    </location>
</feature>
<feature type="transmembrane region" description="Helical" evidence="1">
    <location>
        <begin position="12"/>
        <end position="32"/>
    </location>
</feature>
<dbReference type="AlphaFoldDB" id="A0A2N6SD18"/>
<name>A0A2N6SD18_9BACL</name>
<dbReference type="Proteomes" id="UP000235670">
    <property type="component" value="Unassembled WGS sequence"/>
</dbReference>